<feature type="domain" description="Acetyl-CoA hydrolase/transferase C-terminal" evidence="4">
    <location>
        <begin position="272"/>
        <end position="429"/>
    </location>
</feature>
<dbReference type="SUPFAM" id="SSF100950">
    <property type="entry name" value="NagB/RpiA/CoA transferase-like"/>
    <property type="match status" value="2"/>
</dbReference>
<evidence type="ECO:0000313" key="6">
    <source>
        <dbReference type="Proteomes" id="UP000287601"/>
    </source>
</evidence>
<dbReference type="OrthoDB" id="9801795at2"/>
<dbReference type="PANTHER" id="PTHR21432">
    <property type="entry name" value="ACETYL-COA HYDROLASE-RELATED"/>
    <property type="match status" value="1"/>
</dbReference>
<name>A0A410PW07_9FIRM</name>
<organism evidence="5 6">
    <name type="scientific">Aminipila luticellarii</name>
    <dbReference type="NCBI Taxonomy" id="2507160"/>
    <lineage>
        <taxon>Bacteria</taxon>
        <taxon>Bacillati</taxon>
        <taxon>Bacillota</taxon>
        <taxon>Clostridia</taxon>
        <taxon>Peptostreptococcales</taxon>
        <taxon>Anaerovoracaceae</taxon>
        <taxon>Aminipila</taxon>
    </lineage>
</organism>
<dbReference type="Pfam" id="PF13336">
    <property type="entry name" value="AcetylCoA_hyd_C"/>
    <property type="match status" value="1"/>
</dbReference>
<dbReference type="Gene3D" id="3.40.1080.10">
    <property type="entry name" value="Glutaconate Coenzyme A-transferase"/>
    <property type="match status" value="1"/>
</dbReference>
<dbReference type="GO" id="GO:0008775">
    <property type="term" value="F:acetate CoA-transferase activity"/>
    <property type="evidence" value="ECO:0007669"/>
    <property type="project" value="InterPro"/>
</dbReference>
<dbReference type="KEGG" id="amij:EQM06_07585"/>
<evidence type="ECO:0000259" key="3">
    <source>
        <dbReference type="Pfam" id="PF02550"/>
    </source>
</evidence>
<evidence type="ECO:0000256" key="1">
    <source>
        <dbReference type="ARBA" id="ARBA00009632"/>
    </source>
</evidence>
<dbReference type="InterPro" id="IPR038460">
    <property type="entry name" value="AcetylCoA_hyd_C_sf"/>
</dbReference>
<evidence type="ECO:0000256" key="2">
    <source>
        <dbReference type="ARBA" id="ARBA00022679"/>
    </source>
</evidence>
<proteinExistence type="inferred from homology"/>
<dbReference type="Pfam" id="PF02550">
    <property type="entry name" value="AcetylCoA_hydro"/>
    <property type="match status" value="1"/>
</dbReference>
<accession>A0A410PW07</accession>
<keyword evidence="2 5" id="KW-0808">Transferase</keyword>
<feature type="domain" description="Acetyl-CoA hydrolase/transferase N-terminal" evidence="3">
    <location>
        <begin position="7"/>
        <end position="178"/>
    </location>
</feature>
<sequence length="438" mass="48115">MDWKEIYESRKCTAEEAVQRIKNGDRVVLAHCAAEPIALVDAMVAGAENYKNVTVSQMVTLGKSEYTKPEYKEHFRFEGWFVSASTRNSLAEGHGQFVPVYFHEVPSYIRKGIFPVDVAMIMVSTPDRNGFCSVGVSCDFTMQAVKSAKVVLAEINDQVPVVYGETFVHISEIDAFVETSHPLPEMKLPNIGEAEIAIGKYCASLIEDGSTLQLGIGAIPDAVLSQLKDKKHLGIHSEMISDGVVDLYEAGVIDGSQKSIDPGKIIVTFLMGTKKLYDFVANNPIVEMKPVDYVNNPVTIAQCSKMVCINSCLQIDFMGQVVSDTIGTKQFSGVGGQVDFVRGAAMSTDGKGKSIMAMPSVVMKKDGTLISKIVPFIEHGSAVTTNRQDVDYVITEYGIAEMKGKTLHDRARALIKIAHPEFREGLKEEFEKRFNAQF</sequence>
<dbReference type="GO" id="GO:0006083">
    <property type="term" value="P:acetate metabolic process"/>
    <property type="evidence" value="ECO:0007669"/>
    <property type="project" value="InterPro"/>
</dbReference>
<dbReference type="Proteomes" id="UP000287601">
    <property type="component" value="Chromosome"/>
</dbReference>
<dbReference type="PANTHER" id="PTHR21432:SF20">
    <property type="entry name" value="ACETYL-COA HYDROLASE"/>
    <property type="match status" value="1"/>
</dbReference>
<comment type="similarity">
    <text evidence="1">Belongs to the acetyl-CoA hydrolase/transferase family.</text>
</comment>
<evidence type="ECO:0000259" key="4">
    <source>
        <dbReference type="Pfam" id="PF13336"/>
    </source>
</evidence>
<keyword evidence="6" id="KW-1185">Reference proteome</keyword>
<evidence type="ECO:0000313" key="5">
    <source>
        <dbReference type="EMBL" id="QAT43108.1"/>
    </source>
</evidence>
<dbReference type="InterPro" id="IPR046433">
    <property type="entry name" value="ActCoA_hydro"/>
</dbReference>
<dbReference type="RefSeq" id="WP_128745757.1">
    <property type="nucleotide sequence ID" value="NZ_CP035281.1"/>
</dbReference>
<dbReference type="Gene3D" id="3.40.1080.20">
    <property type="entry name" value="Acetyl-CoA hydrolase/transferase C-terminal domain"/>
    <property type="match status" value="1"/>
</dbReference>
<dbReference type="AlphaFoldDB" id="A0A410PW07"/>
<dbReference type="InterPro" id="IPR026888">
    <property type="entry name" value="AcetylCoA_hyd_C"/>
</dbReference>
<protein>
    <submittedName>
        <fullName evidence="5">Acetyl-CoA hydrolase/transferase family protein</fullName>
    </submittedName>
</protein>
<dbReference type="InterPro" id="IPR037171">
    <property type="entry name" value="NagB/RpiA_transferase-like"/>
</dbReference>
<dbReference type="InterPro" id="IPR003702">
    <property type="entry name" value="ActCoA_hydro_N"/>
</dbReference>
<dbReference type="GO" id="GO:0016787">
    <property type="term" value="F:hydrolase activity"/>
    <property type="evidence" value="ECO:0007669"/>
    <property type="project" value="UniProtKB-KW"/>
</dbReference>
<keyword evidence="5" id="KW-0378">Hydrolase</keyword>
<gene>
    <name evidence="5" type="ORF">EQM06_07585</name>
</gene>
<dbReference type="SMR" id="A0A410PW07"/>
<dbReference type="EMBL" id="CP035281">
    <property type="protein sequence ID" value="QAT43108.1"/>
    <property type="molecule type" value="Genomic_DNA"/>
</dbReference>
<dbReference type="Gene3D" id="3.30.750.70">
    <property type="entry name" value="4-hydroxybutyrate coenzyme like domains"/>
    <property type="match status" value="1"/>
</dbReference>
<reference evidence="5 6" key="1">
    <citation type="submission" date="2019-01" db="EMBL/GenBank/DDBJ databases">
        <title>Draft genomes of a novel of Aminipila strains.</title>
        <authorList>
            <person name="Ma S."/>
        </authorList>
    </citation>
    <scope>NUCLEOTIDE SEQUENCE [LARGE SCALE GENOMIC DNA]</scope>
    <source>
        <strain evidence="6">JN-39</strain>
    </source>
</reference>